<evidence type="ECO:0000256" key="3">
    <source>
        <dbReference type="ARBA" id="ARBA00022691"/>
    </source>
</evidence>
<evidence type="ECO:0000256" key="5">
    <source>
        <dbReference type="ARBA" id="ARBA00023004"/>
    </source>
</evidence>
<organism evidence="8 9">
    <name type="scientific">Shewanella algidipiscicola</name>
    <dbReference type="NCBI Taxonomy" id="614070"/>
    <lineage>
        <taxon>Bacteria</taxon>
        <taxon>Pseudomonadati</taxon>
        <taxon>Pseudomonadota</taxon>
        <taxon>Gammaproteobacteria</taxon>
        <taxon>Alteromonadales</taxon>
        <taxon>Shewanellaceae</taxon>
        <taxon>Shewanella</taxon>
    </lineage>
</organism>
<keyword evidence="5" id="KW-0408">Iron</keyword>
<evidence type="ECO:0000259" key="7">
    <source>
        <dbReference type="PROSITE" id="PS51918"/>
    </source>
</evidence>
<dbReference type="InterPro" id="IPR023404">
    <property type="entry name" value="rSAM_horseshoe"/>
</dbReference>
<dbReference type="InterPro" id="IPR007197">
    <property type="entry name" value="rSAM"/>
</dbReference>
<reference evidence="8 9" key="1">
    <citation type="submission" date="2021-05" db="EMBL/GenBank/DDBJ databases">
        <title>Molecular characterization for Shewanella algae harboring chromosomal blaOXA-55-like strains isolated from clinical and environment sample.</title>
        <authorList>
            <person name="Ohama Y."/>
            <person name="Aoki K."/>
            <person name="Harada S."/>
            <person name="Moriya K."/>
            <person name="Ishii Y."/>
            <person name="Tateda K."/>
        </authorList>
    </citation>
    <scope>NUCLEOTIDE SEQUENCE [LARGE SCALE GENOMIC DNA]</scope>
    <source>
        <strain evidence="8 9">LMG 23746</strain>
    </source>
</reference>
<dbReference type="InterPro" id="IPR032432">
    <property type="entry name" value="Radical_SAM_C"/>
</dbReference>
<dbReference type="PROSITE" id="PS51918">
    <property type="entry name" value="RADICAL_SAM"/>
    <property type="match status" value="1"/>
</dbReference>
<sequence length="308" mass="34167">MGLDSYVNTFGVQCRQQFGQRLKKLTIDAKFTCPNRDGSLGRGGCTFCNVASFNHEHGTIETIGEQLAQGRARAQGKSSKFIAYFQAYTSTYDEYKVLKQKYDEAIKESDIVGLCVGTRPDCVPDEVIELLAQYQRQGLEVWLELGLQSANPATLKRINRGHGFDEYQDTVHRARLAGLKVCTHLILGLPGETHEDYIATHKAVLSVGVDGLKLHPLHIVEGSTMAKAWRAGRLPLLSQAEYAYSAAELIRFTPKDVVFHRVTAYAKKPMLLAPDWCGFRWDGLVAIVDNLAKNGGQGHYLSQAACLF</sequence>
<keyword evidence="3" id="KW-0949">S-adenosyl-L-methionine</keyword>
<protein>
    <submittedName>
        <fullName evidence="8">TIGR01212 family radical SAM protein</fullName>
    </submittedName>
</protein>
<evidence type="ECO:0000256" key="4">
    <source>
        <dbReference type="ARBA" id="ARBA00022723"/>
    </source>
</evidence>
<dbReference type="NCBIfam" id="TIGR01212">
    <property type="entry name" value="TIGR01212 family radical SAM protein"/>
    <property type="match status" value="1"/>
</dbReference>
<keyword evidence="6" id="KW-0411">Iron-sulfur</keyword>
<dbReference type="Proteomes" id="UP000761574">
    <property type="component" value="Unassembled WGS sequence"/>
</dbReference>
<dbReference type="PANTHER" id="PTHR11135">
    <property type="entry name" value="HISTONE ACETYLTRANSFERASE-RELATED"/>
    <property type="match status" value="1"/>
</dbReference>
<dbReference type="InterPro" id="IPR006638">
    <property type="entry name" value="Elp3/MiaA/NifB-like_rSAM"/>
</dbReference>
<dbReference type="SFLD" id="SFLDG01091">
    <property type="entry name" value="uncharacterized_CHP01210-like"/>
    <property type="match status" value="1"/>
</dbReference>
<dbReference type="SUPFAM" id="SSF102114">
    <property type="entry name" value="Radical SAM enzymes"/>
    <property type="match status" value="1"/>
</dbReference>
<gene>
    <name evidence="8" type="primary">yhcC</name>
    <name evidence="8" type="ORF">TUM4630_09220</name>
</gene>
<dbReference type="CDD" id="cd01335">
    <property type="entry name" value="Radical_SAM"/>
    <property type="match status" value="1"/>
</dbReference>
<evidence type="ECO:0000313" key="9">
    <source>
        <dbReference type="Proteomes" id="UP000761574"/>
    </source>
</evidence>
<dbReference type="InterPro" id="IPR058240">
    <property type="entry name" value="rSAM_sf"/>
</dbReference>
<accession>A0ABQ4P9U2</accession>
<dbReference type="Gene3D" id="3.80.30.20">
    <property type="entry name" value="tm_1862 like domain"/>
    <property type="match status" value="1"/>
</dbReference>
<evidence type="ECO:0000256" key="6">
    <source>
        <dbReference type="ARBA" id="ARBA00023014"/>
    </source>
</evidence>
<evidence type="ECO:0000256" key="1">
    <source>
        <dbReference type="ARBA" id="ARBA00001966"/>
    </source>
</evidence>
<dbReference type="SFLD" id="SFLDS00029">
    <property type="entry name" value="Radical_SAM"/>
    <property type="match status" value="1"/>
</dbReference>
<keyword evidence="9" id="KW-1185">Reference proteome</keyword>
<evidence type="ECO:0000313" key="8">
    <source>
        <dbReference type="EMBL" id="GIU44177.1"/>
    </source>
</evidence>
<comment type="caution">
    <text evidence="8">The sequence shown here is derived from an EMBL/GenBank/DDBJ whole genome shotgun (WGS) entry which is preliminary data.</text>
</comment>
<dbReference type="RefSeq" id="WP_110456613.1">
    <property type="nucleotide sequence ID" value="NZ_BPFB01000008.1"/>
</dbReference>
<feature type="domain" description="Radical SAM core" evidence="7">
    <location>
        <begin position="17"/>
        <end position="261"/>
    </location>
</feature>
<dbReference type="SFLD" id="SFLDG01086">
    <property type="entry name" value="elongater_protein-like"/>
    <property type="match status" value="1"/>
</dbReference>
<dbReference type="InterPro" id="IPR039661">
    <property type="entry name" value="ELP3"/>
</dbReference>
<keyword evidence="2" id="KW-0004">4Fe-4S</keyword>
<comment type="cofactor">
    <cofactor evidence="1">
        <name>[4Fe-4S] cluster</name>
        <dbReference type="ChEBI" id="CHEBI:49883"/>
    </cofactor>
</comment>
<dbReference type="Pfam" id="PF16199">
    <property type="entry name" value="Radical_SAM_C"/>
    <property type="match status" value="1"/>
</dbReference>
<dbReference type="EMBL" id="BPFB01000008">
    <property type="protein sequence ID" value="GIU44177.1"/>
    <property type="molecule type" value="Genomic_DNA"/>
</dbReference>
<name>A0ABQ4P9U2_9GAMM</name>
<evidence type="ECO:0000256" key="2">
    <source>
        <dbReference type="ARBA" id="ARBA00022485"/>
    </source>
</evidence>
<dbReference type="InterPro" id="IPR005911">
    <property type="entry name" value="YhcC-like"/>
</dbReference>
<dbReference type="SMART" id="SM00729">
    <property type="entry name" value="Elp3"/>
    <property type="match status" value="1"/>
</dbReference>
<dbReference type="PANTHER" id="PTHR11135:SF1">
    <property type="entry name" value="PROTEIN YHCC"/>
    <property type="match status" value="1"/>
</dbReference>
<keyword evidence="4" id="KW-0479">Metal-binding</keyword>
<proteinExistence type="predicted"/>
<dbReference type="Pfam" id="PF04055">
    <property type="entry name" value="Radical_SAM"/>
    <property type="match status" value="1"/>
</dbReference>